<evidence type="ECO:0000313" key="11">
    <source>
        <dbReference type="Proteomes" id="UP000051010"/>
    </source>
</evidence>
<dbReference type="Pfam" id="PF09286">
    <property type="entry name" value="Pro-kuma_activ"/>
    <property type="match status" value="1"/>
</dbReference>
<evidence type="ECO:0000256" key="8">
    <source>
        <dbReference type="SAM" id="SignalP"/>
    </source>
</evidence>
<sequence length="621" mass="67574">MQKQTFKKLFLIIALSFSVAAVANFSQAQPTFAKEKITKVSSSKKQLVDVIFRPKSQPKLTQFVYDSVNPNRSQYQKFVSPKQFASQYGQPTKNINRVRNYLKKHHLSSVLYSGNLVLAVKGTAKNVEKAFNVKLENVTEGGTTYQKATKTPKLPKSSSKSVLAIMGLSNYSTVSSNRQTIHPASLQTRAAGDVSQSEMTKRYSPAKFANRYGVSQLYSNGSTGRSKTIGIISFANYHPSDAYRFWNGMGIDVKANRLSTYRTNGYKGSWDGYDETTIDVEQAGAIAPDSNIRTYIGKSDITGMVNSIAAAVGQNVADSLSLSWGQSESQVAYEIKQGVTPKQYNQIMNLLFQQAAAQGMSVFSASGDNGAYDGISNGSTALGVDTPANSPYLTAVGGTTLPRTYTVNNKTVKIDKERAWGSEFLYPNYKNQKFFGFENWAQTFFAGGGGGFSKFNGLPKYQSGISGVGTYDATRLWSFKDGKVKLLKKPVNVSGKHSGRNVPDLSANADPNTGYAVFVTPKKDASATGEWEISGGTSVVAPQMAAASVLMASNGAGRLGFWNPQIYRFARQSQSPFTPLDSRTNNTNLYYTGQPGKLYNQASGLGTVDFSKLDKLFNPIN</sequence>
<keyword evidence="3" id="KW-0479">Metal-binding</keyword>
<dbReference type="PANTHER" id="PTHR14218:SF15">
    <property type="entry name" value="TRIPEPTIDYL-PEPTIDASE 1"/>
    <property type="match status" value="1"/>
</dbReference>
<dbReference type="RefSeq" id="WP_054734930.1">
    <property type="nucleotide sequence ID" value="NZ_AZFZ01000033.1"/>
</dbReference>
<dbReference type="InterPro" id="IPR015366">
    <property type="entry name" value="S53_propep"/>
</dbReference>
<dbReference type="CDD" id="cd11377">
    <property type="entry name" value="Pro-peptidase_S53"/>
    <property type="match status" value="1"/>
</dbReference>
<dbReference type="PROSITE" id="PS51695">
    <property type="entry name" value="SEDOLISIN"/>
    <property type="match status" value="1"/>
</dbReference>
<keyword evidence="7" id="KW-0865">Zymogen</keyword>
<evidence type="ECO:0000256" key="6">
    <source>
        <dbReference type="ARBA" id="ARBA00022837"/>
    </source>
</evidence>
<keyword evidence="8" id="KW-0732">Signal</keyword>
<keyword evidence="4" id="KW-0378">Hydrolase</keyword>
<feature type="chain" id="PRO_5006413837" evidence="8">
    <location>
        <begin position="29"/>
        <end position="621"/>
    </location>
</feature>
<dbReference type="CDD" id="cd04056">
    <property type="entry name" value="Peptidases_S53"/>
    <property type="match status" value="1"/>
</dbReference>
<dbReference type="SMART" id="SM00944">
    <property type="entry name" value="Pro-kuma_activ"/>
    <property type="match status" value="1"/>
</dbReference>
<keyword evidence="2" id="KW-0645">Protease</keyword>
<dbReference type="InterPro" id="IPR050819">
    <property type="entry name" value="Tripeptidyl-peptidase_I"/>
</dbReference>
<dbReference type="SUPFAM" id="SSF52743">
    <property type="entry name" value="Subtilisin-like"/>
    <property type="match status" value="1"/>
</dbReference>
<evidence type="ECO:0000256" key="3">
    <source>
        <dbReference type="ARBA" id="ARBA00022723"/>
    </source>
</evidence>
<feature type="signal peptide" evidence="8">
    <location>
        <begin position="1"/>
        <end position="28"/>
    </location>
</feature>
<dbReference type="GO" id="GO:0008240">
    <property type="term" value="F:tripeptidyl-peptidase activity"/>
    <property type="evidence" value="ECO:0007669"/>
    <property type="project" value="TreeGrafter"/>
</dbReference>
<evidence type="ECO:0000313" key="10">
    <source>
        <dbReference type="EMBL" id="KRM43517.1"/>
    </source>
</evidence>
<comment type="caution">
    <text evidence="10">The sequence shown here is derived from an EMBL/GenBank/DDBJ whole genome shotgun (WGS) entry which is preliminary data.</text>
</comment>
<keyword evidence="6" id="KW-0106">Calcium</keyword>
<evidence type="ECO:0000256" key="2">
    <source>
        <dbReference type="ARBA" id="ARBA00022670"/>
    </source>
</evidence>
<dbReference type="AlphaFoldDB" id="A0A0R1YMP9"/>
<evidence type="ECO:0000259" key="9">
    <source>
        <dbReference type="PROSITE" id="PS51695"/>
    </source>
</evidence>
<dbReference type="GO" id="GO:0046872">
    <property type="term" value="F:metal ion binding"/>
    <property type="evidence" value="ECO:0007669"/>
    <property type="project" value="UniProtKB-KW"/>
</dbReference>
<organism evidence="10 11">
    <name type="scientific">Lentilactobacillus parafarraginis DSM 18390 = JCM 14109</name>
    <dbReference type="NCBI Taxonomy" id="1423786"/>
    <lineage>
        <taxon>Bacteria</taxon>
        <taxon>Bacillati</taxon>
        <taxon>Bacillota</taxon>
        <taxon>Bacilli</taxon>
        <taxon>Lactobacillales</taxon>
        <taxon>Lactobacillaceae</taxon>
        <taxon>Lentilactobacillus</taxon>
    </lineage>
</organism>
<dbReference type="Proteomes" id="UP000051010">
    <property type="component" value="Unassembled WGS sequence"/>
</dbReference>
<dbReference type="GO" id="GO:0004252">
    <property type="term" value="F:serine-type endopeptidase activity"/>
    <property type="evidence" value="ECO:0007669"/>
    <property type="project" value="InterPro"/>
</dbReference>
<gene>
    <name evidence="10" type="ORF">FD47_GL001538</name>
</gene>
<name>A0A0R1YMP9_9LACO</name>
<evidence type="ECO:0000256" key="1">
    <source>
        <dbReference type="ARBA" id="ARBA00001913"/>
    </source>
</evidence>
<accession>A0A0R1YMP9</accession>
<protein>
    <submittedName>
        <fullName evidence="10">Pro-kumamolisin, activation domain protein</fullName>
    </submittedName>
</protein>
<dbReference type="PATRIC" id="fig|1423786.4.peg.1642"/>
<evidence type="ECO:0000256" key="7">
    <source>
        <dbReference type="ARBA" id="ARBA00023145"/>
    </source>
</evidence>
<dbReference type="PANTHER" id="PTHR14218">
    <property type="entry name" value="PROTEASE S8 TRIPEPTIDYL PEPTIDASE I CLN2"/>
    <property type="match status" value="1"/>
</dbReference>
<dbReference type="InterPro" id="IPR030400">
    <property type="entry name" value="Sedolisin_dom"/>
</dbReference>
<proteinExistence type="predicted"/>
<dbReference type="SUPFAM" id="SSF54897">
    <property type="entry name" value="Protease propeptides/inhibitors"/>
    <property type="match status" value="1"/>
</dbReference>
<dbReference type="EMBL" id="AZFZ01000033">
    <property type="protein sequence ID" value="KRM43517.1"/>
    <property type="molecule type" value="Genomic_DNA"/>
</dbReference>
<evidence type="ECO:0000256" key="4">
    <source>
        <dbReference type="ARBA" id="ARBA00022801"/>
    </source>
</evidence>
<dbReference type="InterPro" id="IPR036852">
    <property type="entry name" value="Peptidase_S8/S53_dom_sf"/>
</dbReference>
<dbReference type="Gene3D" id="3.40.50.200">
    <property type="entry name" value="Peptidase S8/S53 domain"/>
    <property type="match status" value="1"/>
</dbReference>
<keyword evidence="5" id="KW-0720">Serine protease</keyword>
<reference evidence="10 11" key="1">
    <citation type="journal article" date="2015" name="Genome Announc.">
        <title>Expanding the biotechnology potential of lactobacilli through comparative genomics of 213 strains and associated genera.</title>
        <authorList>
            <person name="Sun Z."/>
            <person name="Harris H.M."/>
            <person name="McCann A."/>
            <person name="Guo C."/>
            <person name="Argimon S."/>
            <person name="Zhang W."/>
            <person name="Yang X."/>
            <person name="Jeffery I.B."/>
            <person name="Cooney J.C."/>
            <person name="Kagawa T.F."/>
            <person name="Liu W."/>
            <person name="Song Y."/>
            <person name="Salvetti E."/>
            <person name="Wrobel A."/>
            <person name="Rasinkangas P."/>
            <person name="Parkhill J."/>
            <person name="Rea M.C."/>
            <person name="O'Sullivan O."/>
            <person name="Ritari J."/>
            <person name="Douillard F.P."/>
            <person name="Paul Ross R."/>
            <person name="Yang R."/>
            <person name="Briner A.E."/>
            <person name="Felis G.E."/>
            <person name="de Vos W.M."/>
            <person name="Barrangou R."/>
            <person name="Klaenhammer T.R."/>
            <person name="Caufield P.W."/>
            <person name="Cui Y."/>
            <person name="Zhang H."/>
            <person name="O'Toole P.W."/>
        </authorList>
    </citation>
    <scope>NUCLEOTIDE SEQUENCE [LARGE SCALE GENOMIC DNA]</scope>
    <source>
        <strain evidence="10 11">DSM 18390</strain>
    </source>
</reference>
<feature type="domain" description="Peptidase S53" evidence="9">
    <location>
        <begin position="202"/>
        <end position="620"/>
    </location>
</feature>
<comment type="cofactor">
    <cofactor evidence="1">
        <name>Ca(2+)</name>
        <dbReference type="ChEBI" id="CHEBI:29108"/>
    </cofactor>
</comment>
<dbReference type="GO" id="GO:0006508">
    <property type="term" value="P:proteolysis"/>
    <property type="evidence" value="ECO:0007669"/>
    <property type="project" value="UniProtKB-KW"/>
</dbReference>
<evidence type="ECO:0000256" key="5">
    <source>
        <dbReference type="ARBA" id="ARBA00022825"/>
    </source>
</evidence>